<reference evidence="2" key="2">
    <citation type="submission" date="2015-03" db="UniProtKB">
        <authorList>
            <consortium name="EnsemblPlants"/>
        </authorList>
    </citation>
    <scope>IDENTIFICATION</scope>
</reference>
<dbReference type="HOGENOM" id="CLU_2907233_0_0_1"/>
<proteinExistence type="predicted"/>
<keyword evidence="1" id="KW-0472">Membrane</keyword>
<keyword evidence="3" id="KW-1185">Reference proteome</keyword>
<sequence length="62" mass="7339">MIYFQPKLRLNLHWGQCCLSLGGGLLIFTYLLVLLKCFQIKLLLSQERDYELVDFARYLITL</sequence>
<dbReference type="AlphaFoldDB" id="A0A0D3E757"/>
<organism evidence="2 3">
    <name type="scientific">Brassica oleracea var. oleracea</name>
    <dbReference type="NCBI Taxonomy" id="109376"/>
    <lineage>
        <taxon>Eukaryota</taxon>
        <taxon>Viridiplantae</taxon>
        <taxon>Streptophyta</taxon>
        <taxon>Embryophyta</taxon>
        <taxon>Tracheophyta</taxon>
        <taxon>Spermatophyta</taxon>
        <taxon>Magnoliopsida</taxon>
        <taxon>eudicotyledons</taxon>
        <taxon>Gunneridae</taxon>
        <taxon>Pentapetalae</taxon>
        <taxon>rosids</taxon>
        <taxon>malvids</taxon>
        <taxon>Brassicales</taxon>
        <taxon>Brassicaceae</taxon>
        <taxon>Brassiceae</taxon>
        <taxon>Brassica</taxon>
    </lineage>
</organism>
<dbReference type="EnsemblPlants" id="Bo9g068250.1">
    <property type="protein sequence ID" value="Bo9g068250.1"/>
    <property type="gene ID" value="Bo9g068250"/>
</dbReference>
<evidence type="ECO:0000256" key="1">
    <source>
        <dbReference type="SAM" id="Phobius"/>
    </source>
</evidence>
<evidence type="ECO:0000313" key="3">
    <source>
        <dbReference type="Proteomes" id="UP000032141"/>
    </source>
</evidence>
<keyword evidence="1" id="KW-0812">Transmembrane</keyword>
<keyword evidence="1" id="KW-1133">Transmembrane helix</keyword>
<protein>
    <submittedName>
        <fullName evidence="2">Uncharacterized protein</fullName>
    </submittedName>
</protein>
<evidence type="ECO:0000313" key="2">
    <source>
        <dbReference type="EnsemblPlants" id="Bo9g068250.1"/>
    </source>
</evidence>
<name>A0A0D3E757_BRAOL</name>
<reference evidence="2 3" key="1">
    <citation type="journal article" date="2014" name="Genome Biol.">
        <title>Transcriptome and methylome profiling reveals relics of genome dominance in the mesopolyploid Brassica oleracea.</title>
        <authorList>
            <person name="Parkin I.A."/>
            <person name="Koh C."/>
            <person name="Tang H."/>
            <person name="Robinson S.J."/>
            <person name="Kagale S."/>
            <person name="Clarke W.E."/>
            <person name="Town C.D."/>
            <person name="Nixon J."/>
            <person name="Krishnakumar V."/>
            <person name="Bidwell S.L."/>
            <person name="Denoeud F."/>
            <person name="Belcram H."/>
            <person name="Links M.G."/>
            <person name="Just J."/>
            <person name="Clarke C."/>
            <person name="Bender T."/>
            <person name="Huebert T."/>
            <person name="Mason A.S."/>
            <person name="Pires J.C."/>
            <person name="Barker G."/>
            <person name="Moore J."/>
            <person name="Walley P.G."/>
            <person name="Manoli S."/>
            <person name="Batley J."/>
            <person name="Edwards D."/>
            <person name="Nelson M.N."/>
            <person name="Wang X."/>
            <person name="Paterson A.H."/>
            <person name="King G."/>
            <person name="Bancroft I."/>
            <person name="Chalhoub B."/>
            <person name="Sharpe A.G."/>
        </authorList>
    </citation>
    <scope>NUCLEOTIDE SEQUENCE</scope>
    <source>
        <strain evidence="2 3">cv. TO1000</strain>
    </source>
</reference>
<dbReference type="Proteomes" id="UP000032141">
    <property type="component" value="Chromosome C9"/>
</dbReference>
<feature type="transmembrane region" description="Helical" evidence="1">
    <location>
        <begin position="12"/>
        <end position="35"/>
    </location>
</feature>
<accession>A0A0D3E757</accession>
<dbReference type="Gramene" id="Bo9g068250.1">
    <property type="protein sequence ID" value="Bo9g068250.1"/>
    <property type="gene ID" value="Bo9g068250"/>
</dbReference>